<dbReference type="Gene3D" id="1.10.10.10">
    <property type="entry name" value="Winged helix-like DNA-binding domain superfamily/Winged helix DNA-binding domain"/>
    <property type="match status" value="1"/>
</dbReference>
<dbReference type="AlphaFoldDB" id="A0A5J4Q4P6"/>
<proteinExistence type="predicted"/>
<dbReference type="PANTHER" id="PTHR33293:SF2">
    <property type="entry name" value="TRANSPOSASE"/>
    <property type="match status" value="1"/>
</dbReference>
<dbReference type="SUPFAM" id="SSF46689">
    <property type="entry name" value="Homeodomain-like"/>
    <property type="match status" value="1"/>
</dbReference>
<comment type="caution">
    <text evidence="1">The sequence shown here is derived from an EMBL/GenBank/DDBJ whole genome shotgun (WGS) entry which is preliminary data.</text>
</comment>
<reference evidence="1" key="1">
    <citation type="submission" date="2019-03" db="EMBL/GenBank/DDBJ databases">
        <title>Single cell metagenomics reveals metabolic interactions within the superorganism composed of flagellate Streblomastix strix and complex community of Bacteroidetes bacteria on its surface.</title>
        <authorList>
            <person name="Treitli S.C."/>
            <person name="Kolisko M."/>
            <person name="Husnik F."/>
            <person name="Keeling P."/>
            <person name="Hampl V."/>
        </authorList>
    </citation>
    <scope>NUCLEOTIDE SEQUENCE</scope>
    <source>
        <strain evidence="1">STM</strain>
    </source>
</reference>
<dbReference type="PANTHER" id="PTHR33293">
    <property type="entry name" value="INSERTION ELEMENT IS1 1 PROTEIN INSB-RELATED"/>
    <property type="match status" value="1"/>
</dbReference>
<accession>A0A5J4Q4P6</accession>
<sequence length="68" mass="7629">MALKLYLEGLGFRAIDRLLEISYGTVYAWVKKWGTQVDLPKKEEGVAFMELDEMHTYVGSKKTTAGSG</sequence>
<gene>
    <name evidence="1" type="ORF">EZS27_033733</name>
</gene>
<dbReference type="InterPro" id="IPR051354">
    <property type="entry name" value="Transposase_27_IS1"/>
</dbReference>
<name>A0A5J4Q4P6_9ZZZZ</name>
<protein>
    <recommendedName>
        <fullName evidence="2">Transposase</fullName>
    </recommendedName>
</protein>
<evidence type="ECO:0008006" key="2">
    <source>
        <dbReference type="Google" id="ProtNLM"/>
    </source>
</evidence>
<evidence type="ECO:0000313" key="1">
    <source>
        <dbReference type="EMBL" id="KAA6315874.1"/>
    </source>
</evidence>
<dbReference type="InterPro" id="IPR009057">
    <property type="entry name" value="Homeodomain-like_sf"/>
</dbReference>
<dbReference type="InterPro" id="IPR036388">
    <property type="entry name" value="WH-like_DNA-bd_sf"/>
</dbReference>
<organism evidence="1">
    <name type="scientific">termite gut metagenome</name>
    <dbReference type="NCBI Taxonomy" id="433724"/>
    <lineage>
        <taxon>unclassified sequences</taxon>
        <taxon>metagenomes</taxon>
        <taxon>organismal metagenomes</taxon>
    </lineage>
</organism>
<dbReference type="EMBL" id="SNRY01005087">
    <property type="protein sequence ID" value="KAA6315874.1"/>
    <property type="molecule type" value="Genomic_DNA"/>
</dbReference>